<dbReference type="AlphaFoldDB" id="A0A2N5XUC5"/>
<gene>
    <name evidence="6" type="ORF">C0081_06075</name>
</gene>
<dbReference type="PANTHER" id="PTHR30290">
    <property type="entry name" value="PERIPLASMIC BINDING COMPONENT OF ABC TRANSPORTER"/>
    <property type="match status" value="1"/>
</dbReference>
<feature type="domain" description="Solute-binding protein family 5" evidence="5">
    <location>
        <begin position="72"/>
        <end position="402"/>
    </location>
</feature>
<evidence type="ECO:0000256" key="2">
    <source>
        <dbReference type="ARBA" id="ARBA00005695"/>
    </source>
</evidence>
<feature type="signal peptide" evidence="4">
    <location>
        <begin position="1"/>
        <end position="25"/>
    </location>
</feature>
<feature type="chain" id="PRO_5014639699" evidence="4">
    <location>
        <begin position="26"/>
        <end position="495"/>
    </location>
</feature>
<dbReference type="OrthoDB" id="9803988at2"/>
<comment type="caution">
    <text evidence="6">The sequence shown here is derived from an EMBL/GenBank/DDBJ whole genome shotgun (WGS) entry which is preliminary data.</text>
</comment>
<dbReference type="SUPFAM" id="SSF53850">
    <property type="entry name" value="Periplasmic binding protein-like II"/>
    <property type="match status" value="1"/>
</dbReference>
<comment type="similarity">
    <text evidence="2">Belongs to the bacterial solute-binding protein 5 family.</text>
</comment>
<dbReference type="GO" id="GO:1904680">
    <property type="term" value="F:peptide transmembrane transporter activity"/>
    <property type="evidence" value="ECO:0007669"/>
    <property type="project" value="TreeGrafter"/>
</dbReference>
<evidence type="ECO:0000256" key="3">
    <source>
        <dbReference type="ARBA" id="ARBA00022729"/>
    </source>
</evidence>
<dbReference type="GO" id="GO:0043190">
    <property type="term" value="C:ATP-binding cassette (ABC) transporter complex"/>
    <property type="evidence" value="ECO:0007669"/>
    <property type="project" value="InterPro"/>
</dbReference>
<dbReference type="InterPro" id="IPR039424">
    <property type="entry name" value="SBP_5"/>
</dbReference>
<protein>
    <submittedName>
        <fullName evidence="6">ABC transporter substrate-binding protein</fullName>
    </submittedName>
</protein>
<dbReference type="RefSeq" id="WP_101532926.1">
    <property type="nucleotide sequence ID" value="NZ_JBFHIU010000017.1"/>
</dbReference>
<name>A0A2N5XUC5_9HYPH</name>
<dbReference type="GO" id="GO:0030288">
    <property type="term" value="C:outer membrane-bounded periplasmic space"/>
    <property type="evidence" value="ECO:0007669"/>
    <property type="project" value="UniProtKB-ARBA"/>
</dbReference>
<evidence type="ECO:0000256" key="1">
    <source>
        <dbReference type="ARBA" id="ARBA00004418"/>
    </source>
</evidence>
<dbReference type="InterPro" id="IPR000914">
    <property type="entry name" value="SBP_5_dom"/>
</dbReference>
<sequence length="495" mass="54292">MIKTALKWTAALSIATSLLASSALAARTDLIVGVRLEPPHLDPTAGAAAAIDEVVYANIFEGLTRIDETGAVKPALARSWTISDDGKTYTFTLHQGVKFHDGTDFDAKDVVFSLDRARGEESINAQKALFEPIETVTAKDAHTVVITLKRPTGNMLFNLGWGDAVMVAPESAETNKTKPVGTGPFKLTKWTKGDSLSLTKSDTYWGEPAKLDKATFKIVGDATAQLSSLLAGDVDAFPIFSAPEMLPQFEADDRFAVVIGTTEGETVLATNNAQKPFDDVRVRKAMAHAINRQSIIDGAMFGYGTLIGSHFAPHHPAYIDLSAVYDYDLDKAKALLKEAGLEKGFKARLHLPPTDYARRSGLIIASDLKKIGIELEIINVEWGQWLKQVFKGKDYDLTIVSHTEPMDINIYARDDYYFQYKDTDFKAIITALNATSDEAKRTELLQKAQVKLNEDAVNGFLFQLAKTGVWNAKIKGLWANAPVQATDLTKVEWMD</sequence>
<dbReference type="Pfam" id="PF00496">
    <property type="entry name" value="SBP_bac_5"/>
    <property type="match status" value="1"/>
</dbReference>
<dbReference type="CDD" id="cd08494">
    <property type="entry name" value="PBP2_NikA_DppA_OppA_like_6"/>
    <property type="match status" value="1"/>
</dbReference>
<dbReference type="PIRSF" id="PIRSF002741">
    <property type="entry name" value="MppA"/>
    <property type="match status" value="1"/>
</dbReference>
<dbReference type="GO" id="GO:0015833">
    <property type="term" value="P:peptide transport"/>
    <property type="evidence" value="ECO:0007669"/>
    <property type="project" value="TreeGrafter"/>
</dbReference>
<proteinExistence type="inferred from homology"/>
<organism evidence="6 7">
    <name type="scientific">Cohaesibacter celericrescens</name>
    <dbReference type="NCBI Taxonomy" id="2067669"/>
    <lineage>
        <taxon>Bacteria</taxon>
        <taxon>Pseudomonadati</taxon>
        <taxon>Pseudomonadota</taxon>
        <taxon>Alphaproteobacteria</taxon>
        <taxon>Hyphomicrobiales</taxon>
        <taxon>Cohaesibacteraceae</taxon>
    </lineage>
</organism>
<accession>A0A2N5XUC5</accession>
<evidence type="ECO:0000256" key="4">
    <source>
        <dbReference type="SAM" id="SignalP"/>
    </source>
</evidence>
<comment type="subcellular location">
    <subcellularLocation>
        <location evidence="1">Periplasm</location>
    </subcellularLocation>
</comment>
<dbReference type="InterPro" id="IPR030678">
    <property type="entry name" value="Peptide/Ni-bd"/>
</dbReference>
<evidence type="ECO:0000313" key="6">
    <source>
        <dbReference type="EMBL" id="PLW78018.1"/>
    </source>
</evidence>
<dbReference type="Proteomes" id="UP000234881">
    <property type="component" value="Unassembled WGS sequence"/>
</dbReference>
<dbReference type="PANTHER" id="PTHR30290:SF38">
    <property type="entry name" value="D,D-DIPEPTIDE-BINDING PERIPLASMIC PROTEIN DDPA-RELATED"/>
    <property type="match status" value="1"/>
</dbReference>
<reference evidence="6 7" key="1">
    <citation type="submission" date="2018-01" db="EMBL/GenBank/DDBJ databases">
        <title>The draft genome sequence of Cohaesibacter sp. H1304.</title>
        <authorList>
            <person name="Wang N.-N."/>
            <person name="Du Z.-J."/>
        </authorList>
    </citation>
    <scope>NUCLEOTIDE SEQUENCE [LARGE SCALE GENOMIC DNA]</scope>
    <source>
        <strain evidence="6 7">H1304</strain>
    </source>
</reference>
<keyword evidence="7" id="KW-1185">Reference proteome</keyword>
<dbReference type="Gene3D" id="3.40.190.10">
    <property type="entry name" value="Periplasmic binding protein-like II"/>
    <property type="match status" value="1"/>
</dbReference>
<evidence type="ECO:0000259" key="5">
    <source>
        <dbReference type="Pfam" id="PF00496"/>
    </source>
</evidence>
<dbReference type="Gene3D" id="3.90.76.10">
    <property type="entry name" value="Dipeptide-binding Protein, Domain 1"/>
    <property type="match status" value="1"/>
</dbReference>
<keyword evidence="3 4" id="KW-0732">Signal</keyword>
<dbReference type="EMBL" id="PKUQ01000011">
    <property type="protein sequence ID" value="PLW78018.1"/>
    <property type="molecule type" value="Genomic_DNA"/>
</dbReference>
<evidence type="ECO:0000313" key="7">
    <source>
        <dbReference type="Proteomes" id="UP000234881"/>
    </source>
</evidence>
<dbReference type="Gene3D" id="3.10.105.10">
    <property type="entry name" value="Dipeptide-binding Protein, Domain 3"/>
    <property type="match status" value="1"/>
</dbReference>